<evidence type="ECO:0000256" key="1">
    <source>
        <dbReference type="ARBA" id="ARBA00010986"/>
    </source>
</evidence>
<evidence type="ECO:0000259" key="3">
    <source>
        <dbReference type="Pfam" id="PF04295"/>
    </source>
</evidence>
<reference evidence="5" key="1">
    <citation type="submission" date="2016-04" db="EMBL/GenBank/DDBJ databases">
        <authorList>
            <person name="Evans L.H."/>
            <person name="Alamgir A."/>
            <person name="Owens N."/>
            <person name="Weber N.D."/>
            <person name="Virtaneva K."/>
            <person name="Barbian K."/>
            <person name="Babar A."/>
            <person name="Rosenke K."/>
        </authorList>
    </citation>
    <scope>NUCLEOTIDE SEQUENCE</scope>
    <source>
        <strain evidence="5">86</strain>
    </source>
</reference>
<comment type="similarity">
    <text evidence="1">Belongs to the UxaA family.</text>
</comment>
<dbReference type="PANTHER" id="PTHR30536">
    <property type="entry name" value="ALTRONATE/GALACTARATE DEHYDRATASE"/>
    <property type="match status" value="1"/>
</dbReference>
<dbReference type="GO" id="GO:0019698">
    <property type="term" value="P:D-galacturonate catabolic process"/>
    <property type="evidence" value="ECO:0007669"/>
    <property type="project" value="TreeGrafter"/>
</dbReference>
<dbReference type="InterPro" id="IPR007392">
    <property type="entry name" value="GD_AH_second"/>
</dbReference>
<feature type="domain" description="D-galactarate/Altronate dehydratase C-terminal" evidence="4">
    <location>
        <begin position="143"/>
        <end position="376"/>
    </location>
</feature>
<dbReference type="GO" id="GO:0016829">
    <property type="term" value="F:lyase activity"/>
    <property type="evidence" value="ECO:0007669"/>
    <property type="project" value="UniProtKB-KW"/>
</dbReference>
<sequence>MMEFEGYRRPDGQVGTRNYVGVFSTVVCANEVAEDIARQVDGAVSFTHHQGCCQTPLDLKRVNEVLIGLGSNPNLASVVLVSLGCESTAVAEVAAGIRKSGKRVETIAIQEHGGAARTRAEGTLIVQDLVAEASTIKREMFPISELVLGMKCGSSDTTQGLSATPAIGVASDLVVAAGGTTVLGEVTEFIGAEHIVARHAETPEVGRQILDLVERMENRAKAVGCDMRGGQPTGGNIKGGLSTIEEKSLGAIAKAGTAPIRAVYEYGVRPTVKGLVVMDSPGREPEILTGLAAAGCNVIAFATGRGAPQGFPFVPVIKLTGNALTWERMRDHMDMSVSGIIDGTESIPQAGERLLARIVEVASGARTRAEITGYTRAMDIYVTGPVI</sequence>
<dbReference type="Pfam" id="PF20629">
    <property type="entry name" value="GD_AH_C"/>
    <property type="match status" value="1"/>
</dbReference>
<dbReference type="InterPro" id="IPR048332">
    <property type="entry name" value="GD_AH_C"/>
</dbReference>
<dbReference type="GO" id="GO:0016787">
    <property type="term" value="F:hydrolase activity"/>
    <property type="evidence" value="ECO:0007669"/>
    <property type="project" value="UniProtKB-KW"/>
</dbReference>
<keyword evidence="2" id="KW-0456">Lyase</keyword>
<proteinExistence type="inferred from homology"/>
<evidence type="ECO:0000313" key="5">
    <source>
        <dbReference type="EMBL" id="SBW02070.1"/>
    </source>
</evidence>
<gene>
    <name evidence="5" type="ORF">KL86APRO_11533</name>
</gene>
<feature type="domain" description="D-galactarate/Altronate dehydratase second" evidence="3">
    <location>
        <begin position="6"/>
        <end position="134"/>
    </location>
</feature>
<accession>A0A212JRK9</accession>
<name>A0A212JRK9_9PROT</name>
<evidence type="ECO:0000259" key="4">
    <source>
        <dbReference type="Pfam" id="PF20629"/>
    </source>
</evidence>
<dbReference type="EMBL" id="FLUO01000001">
    <property type="protein sequence ID" value="SBW02070.1"/>
    <property type="molecule type" value="Genomic_DNA"/>
</dbReference>
<dbReference type="InterPro" id="IPR052172">
    <property type="entry name" value="UxaA_altronate/galactarate_dh"/>
</dbReference>
<dbReference type="Pfam" id="PF04295">
    <property type="entry name" value="GD_AH_second"/>
    <property type="match status" value="1"/>
</dbReference>
<keyword evidence="5" id="KW-0378">Hydrolase</keyword>
<evidence type="ECO:0000256" key="2">
    <source>
        <dbReference type="ARBA" id="ARBA00023239"/>
    </source>
</evidence>
<organism evidence="5">
    <name type="scientific">uncultured Alphaproteobacteria bacterium</name>
    <dbReference type="NCBI Taxonomy" id="91750"/>
    <lineage>
        <taxon>Bacteria</taxon>
        <taxon>Pseudomonadati</taxon>
        <taxon>Pseudomonadota</taxon>
        <taxon>Alphaproteobacteria</taxon>
        <taxon>environmental samples</taxon>
    </lineage>
</organism>
<dbReference type="AlphaFoldDB" id="A0A212JRK9"/>
<protein>
    <submittedName>
        <fullName evidence="5">D-galactarate dehydratase/Altronate hydrolase domain protein</fullName>
    </submittedName>
</protein>
<dbReference type="PANTHER" id="PTHR30536:SF5">
    <property type="entry name" value="ALTRONATE DEHYDRATASE"/>
    <property type="match status" value="1"/>
</dbReference>